<evidence type="ECO:0000256" key="1">
    <source>
        <dbReference type="SAM" id="MobiDB-lite"/>
    </source>
</evidence>
<dbReference type="Proteomes" id="UP000287651">
    <property type="component" value="Unassembled WGS sequence"/>
</dbReference>
<comment type="caution">
    <text evidence="3">The sequence shown here is derived from an EMBL/GenBank/DDBJ whole genome shotgun (WGS) entry which is preliminary data.</text>
</comment>
<dbReference type="AlphaFoldDB" id="A0A426Y854"/>
<reference evidence="3 4" key="1">
    <citation type="journal article" date="2014" name="Agronomy (Basel)">
        <title>A Draft Genome Sequence for Ensete ventricosum, the Drought-Tolerant Tree Against Hunger.</title>
        <authorList>
            <person name="Harrison J."/>
            <person name="Moore K.A."/>
            <person name="Paszkiewicz K."/>
            <person name="Jones T."/>
            <person name="Grant M."/>
            <person name="Ambacheew D."/>
            <person name="Muzemil S."/>
            <person name="Studholme D.J."/>
        </authorList>
    </citation>
    <scope>NUCLEOTIDE SEQUENCE [LARGE SCALE GENOMIC DNA]</scope>
</reference>
<evidence type="ECO:0000313" key="3">
    <source>
        <dbReference type="EMBL" id="RRT47911.1"/>
    </source>
</evidence>
<dbReference type="PANTHER" id="PTHR48040">
    <property type="entry name" value="PLEIOTROPIC DRUG RESISTANCE PROTEIN 1-LIKE ISOFORM X1"/>
    <property type="match status" value="1"/>
</dbReference>
<protein>
    <recommendedName>
        <fullName evidence="2">Pleiotropic ABC efflux transporter N-terminal domain-containing protein</fullName>
    </recommendedName>
</protein>
<dbReference type="InterPro" id="IPR029481">
    <property type="entry name" value="ABC_trans_N"/>
</dbReference>
<feature type="region of interest" description="Disordered" evidence="1">
    <location>
        <begin position="1"/>
        <end position="37"/>
    </location>
</feature>
<dbReference type="Pfam" id="PF14510">
    <property type="entry name" value="ABC_trans_N"/>
    <property type="match status" value="1"/>
</dbReference>
<evidence type="ECO:0000313" key="4">
    <source>
        <dbReference type="Proteomes" id="UP000287651"/>
    </source>
</evidence>
<accession>A0A426Y854</accession>
<sequence>PALPATHNTPRSSTIRGGRRRRGEAGEGMERVWDSGRRESRSVRRGVNVGNWGMEDVFARSSTRGRSWRSRSGVDDDEEALRWAALEKLPTYSRLRTGILRSVVAEGEQGRRRYQHKEVDVRKMGVSERQEFIERVFKVAEEDNERFLKKLRNRIDKVGIQLPTVEVRFEHLNVEAECHVGNRALPTLTNTARDIAESAVGLLGINLTKRTTLTILKDVSGIIRPSR</sequence>
<feature type="non-terminal residue" evidence="3">
    <location>
        <position position="1"/>
    </location>
</feature>
<gene>
    <name evidence="3" type="ORF">B296_00031128</name>
</gene>
<feature type="domain" description="Pleiotropic ABC efflux transporter N-terminal" evidence="2">
    <location>
        <begin position="141"/>
        <end position="190"/>
    </location>
</feature>
<feature type="compositionally biased region" description="Polar residues" evidence="1">
    <location>
        <begin position="1"/>
        <end position="15"/>
    </location>
</feature>
<feature type="compositionally biased region" description="Basic and acidic residues" evidence="1">
    <location>
        <begin position="23"/>
        <end position="37"/>
    </location>
</feature>
<evidence type="ECO:0000259" key="2">
    <source>
        <dbReference type="Pfam" id="PF14510"/>
    </source>
</evidence>
<dbReference type="EMBL" id="AMZH03014271">
    <property type="protein sequence ID" value="RRT47911.1"/>
    <property type="molecule type" value="Genomic_DNA"/>
</dbReference>
<proteinExistence type="predicted"/>
<organism evidence="3 4">
    <name type="scientific">Ensete ventricosum</name>
    <name type="common">Abyssinian banana</name>
    <name type="synonym">Musa ensete</name>
    <dbReference type="NCBI Taxonomy" id="4639"/>
    <lineage>
        <taxon>Eukaryota</taxon>
        <taxon>Viridiplantae</taxon>
        <taxon>Streptophyta</taxon>
        <taxon>Embryophyta</taxon>
        <taxon>Tracheophyta</taxon>
        <taxon>Spermatophyta</taxon>
        <taxon>Magnoliopsida</taxon>
        <taxon>Liliopsida</taxon>
        <taxon>Zingiberales</taxon>
        <taxon>Musaceae</taxon>
        <taxon>Ensete</taxon>
    </lineage>
</organism>
<name>A0A426Y854_ENSVE</name>
<dbReference type="PANTHER" id="PTHR48040:SF28">
    <property type="entry name" value="ABC TRANSPORTER G FAMILY MEMBER 39-LIKE"/>
    <property type="match status" value="1"/>
</dbReference>